<dbReference type="Pfam" id="PF13561">
    <property type="entry name" value="adh_short_C2"/>
    <property type="match status" value="1"/>
</dbReference>
<dbReference type="OrthoDB" id="9803333at2"/>
<keyword evidence="2" id="KW-0560">Oxidoreductase</keyword>
<accession>A0A0F2TID0</accession>
<dbReference type="InterPro" id="IPR051122">
    <property type="entry name" value="SDR_DHRS6-like"/>
</dbReference>
<dbReference type="SUPFAM" id="SSF51735">
    <property type="entry name" value="NAD(P)-binding Rossmann-fold domains"/>
    <property type="match status" value="1"/>
</dbReference>
<dbReference type="RefSeq" id="WP_045694158.1">
    <property type="nucleotide sequence ID" value="NZ_JZKH01000014.1"/>
</dbReference>
<evidence type="ECO:0000313" key="4">
    <source>
        <dbReference type="Proteomes" id="UP000033699"/>
    </source>
</evidence>
<gene>
    <name evidence="3" type="ORF">VM95_09825</name>
</gene>
<dbReference type="PRINTS" id="PR00081">
    <property type="entry name" value="GDHRDH"/>
</dbReference>
<dbReference type="EMBL" id="JZKH01000014">
    <property type="protein sequence ID" value="KJS62286.1"/>
    <property type="molecule type" value="Genomic_DNA"/>
</dbReference>
<dbReference type="AlphaFoldDB" id="A0A0F2TID0"/>
<dbReference type="CDD" id="cd05233">
    <property type="entry name" value="SDR_c"/>
    <property type="match status" value="1"/>
</dbReference>
<comment type="similarity">
    <text evidence="1">Belongs to the short-chain dehydrogenases/reductases (SDR) family.</text>
</comment>
<dbReference type="PANTHER" id="PTHR43477">
    <property type="entry name" value="DIHYDROANTICAPSIN 7-DEHYDROGENASE"/>
    <property type="match status" value="1"/>
</dbReference>
<proteinExistence type="inferred from homology"/>
<name>A0A0F2TID0_STRR3</name>
<dbReference type="PATRIC" id="fig|359131.3.peg.1452"/>
<dbReference type="Gene3D" id="3.40.50.720">
    <property type="entry name" value="NAD(P)-binding Rossmann-like Domain"/>
    <property type="match status" value="2"/>
</dbReference>
<comment type="caution">
    <text evidence="3">The sequence shown here is derived from an EMBL/GenBank/DDBJ whole genome shotgun (WGS) entry which is preliminary data.</text>
</comment>
<dbReference type="Proteomes" id="UP000033699">
    <property type="component" value="Unassembled WGS sequence"/>
</dbReference>
<evidence type="ECO:0000256" key="1">
    <source>
        <dbReference type="ARBA" id="ARBA00006484"/>
    </source>
</evidence>
<sequence>MTTPLEGSWNLVLGASSGMGLATAKGLALAGANVLGVHFDTAAGQEKARAAVEELRSTGVEAHFFNANAAAAATRAELLPVFTELTGGRPLRVLLHSLAFGSLLPYLPVDGGAVLTSRQMNMTLDVMAHSLVYWSQDLYGAGLLGPGSKIFAMTSAGDQRVTANYGAVSAAKCALESHVRQLALELAPSRVAVNSIRAGVTVTPSLERIPEHESLLELAARSNPHGRLTRPEDVAEAVVLLAQAESSWITGNIIGVDGGEALTS</sequence>
<evidence type="ECO:0000313" key="3">
    <source>
        <dbReference type="EMBL" id="KJS62286.1"/>
    </source>
</evidence>
<organism evidence="3 4">
    <name type="scientific">Streptomyces rubellomurinus (strain ATCC 31215)</name>
    <dbReference type="NCBI Taxonomy" id="359131"/>
    <lineage>
        <taxon>Bacteria</taxon>
        <taxon>Bacillati</taxon>
        <taxon>Actinomycetota</taxon>
        <taxon>Actinomycetes</taxon>
        <taxon>Kitasatosporales</taxon>
        <taxon>Streptomycetaceae</taxon>
        <taxon>Streptomyces</taxon>
    </lineage>
</organism>
<dbReference type="InterPro" id="IPR002347">
    <property type="entry name" value="SDR_fam"/>
</dbReference>
<keyword evidence="4" id="KW-1185">Reference proteome</keyword>
<dbReference type="PANTHER" id="PTHR43477:SF1">
    <property type="entry name" value="DIHYDROANTICAPSIN 7-DEHYDROGENASE"/>
    <property type="match status" value="1"/>
</dbReference>
<reference evidence="3 4" key="1">
    <citation type="submission" date="2015-02" db="EMBL/GenBank/DDBJ databases">
        <authorList>
            <person name="Ju K.-S."/>
            <person name="Doroghazi J.R."/>
            <person name="Metcalf W."/>
        </authorList>
    </citation>
    <scope>NUCLEOTIDE SEQUENCE [LARGE SCALE GENOMIC DNA]</scope>
    <source>
        <strain evidence="3 4">ATCC 31215</strain>
    </source>
</reference>
<dbReference type="GO" id="GO:0016491">
    <property type="term" value="F:oxidoreductase activity"/>
    <property type="evidence" value="ECO:0007669"/>
    <property type="project" value="UniProtKB-KW"/>
</dbReference>
<dbReference type="InterPro" id="IPR036291">
    <property type="entry name" value="NAD(P)-bd_dom_sf"/>
</dbReference>
<protein>
    <submittedName>
        <fullName evidence="3">3-oxoacyl-ACP reductase</fullName>
    </submittedName>
</protein>
<evidence type="ECO:0000256" key="2">
    <source>
        <dbReference type="ARBA" id="ARBA00023002"/>
    </source>
</evidence>